<comment type="caution">
    <text evidence="8">The sequence shown here is derived from an EMBL/GenBank/DDBJ whole genome shotgun (WGS) entry which is preliminary data.</text>
</comment>
<evidence type="ECO:0000256" key="5">
    <source>
        <dbReference type="ARBA" id="ARBA00023136"/>
    </source>
</evidence>
<evidence type="ECO:0000256" key="3">
    <source>
        <dbReference type="ARBA" id="ARBA00022692"/>
    </source>
</evidence>
<evidence type="ECO:0000256" key="6">
    <source>
        <dbReference type="ARBA" id="ARBA00023315"/>
    </source>
</evidence>
<accession>A0AAX6ETW4</accession>
<dbReference type="GO" id="GO:0030258">
    <property type="term" value="P:lipid modification"/>
    <property type="evidence" value="ECO:0007669"/>
    <property type="project" value="TreeGrafter"/>
</dbReference>
<dbReference type="InterPro" id="IPR004299">
    <property type="entry name" value="MBOAT_fam"/>
</dbReference>
<dbReference type="InterPro" id="IPR049941">
    <property type="entry name" value="LPLAT_7/PORCN-like"/>
</dbReference>
<keyword evidence="9" id="KW-1185">Reference proteome</keyword>
<dbReference type="AlphaFoldDB" id="A0AAX6ETW4"/>
<dbReference type="GO" id="GO:0016746">
    <property type="term" value="F:acyltransferase activity"/>
    <property type="evidence" value="ECO:0007669"/>
    <property type="project" value="UniProtKB-KW"/>
</dbReference>
<keyword evidence="3 7" id="KW-0812">Transmembrane</keyword>
<dbReference type="Proteomes" id="UP001140949">
    <property type="component" value="Unassembled WGS sequence"/>
</dbReference>
<proteinExistence type="predicted"/>
<evidence type="ECO:0000313" key="9">
    <source>
        <dbReference type="Proteomes" id="UP001140949"/>
    </source>
</evidence>
<dbReference type="GO" id="GO:0005783">
    <property type="term" value="C:endoplasmic reticulum"/>
    <property type="evidence" value="ECO:0007669"/>
    <property type="project" value="TreeGrafter"/>
</dbReference>
<dbReference type="Pfam" id="PF03062">
    <property type="entry name" value="MBOAT"/>
    <property type="match status" value="1"/>
</dbReference>
<reference evidence="8" key="2">
    <citation type="submission" date="2023-04" db="EMBL/GenBank/DDBJ databases">
        <authorList>
            <person name="Bruccoleri R.E."/>
            <person name="Oakeley E.J."/>
            <person name="Faust A.-M."/>
            <person name="Dessus-Babus S."/>
            <person name="Altorfer M."/>
            <person name="Burckhardt D."/>
            <person name="Oertli M."/>
            <person name="Naumann U."/>
            <person name="Petersen F."/>
            <person name="Wong J."/>
        </authorList>
    </citation>
    <scope>NUCLEOTIDE SEQUENCE</scope>
    <source>
        <strain evidence="8">GSM-AAB239-AS_SAM_17_03QT</strain>
        <tissue evidence="8">Leaf</tissue>
    </source>
</reference>
<reference evidence="8" key="1">
    <citation type="journal article" date="2023" name="GigaByte">
        <title>Genome assembly of the bearded iris, Iris pallida Lam.</title>
        <authorList>
            <person name="Bruccoleri R.E."/>
            <person name="Oakeley E.J."/>
            <person name="Faust A.M.E."/>
            <person name="Altorfer M."/>
            <person name="Dessus-Babus S."/>
            <person name="Burckhardt D."/>
            <person name="Oertli M."/>
            <person name="Naumann U."/>
            <person name="Petersen F."/>
            <person name="Wong J."/>
        </authorList>
    </citation>
    <scope>NUCLEOTIDE SEQUENCE</scope>
    <source>
        <strain evidence="8">GSM-AAB239-AS_SAM_17_03QT</strain>
    </source>
</reference>
<dbReference type="PANTHER" id="PTHR13906:SF4">
    <property type="entry name" value="LYSOPHOSPHOLIPID ACYLTRANSFERASE 6"/>
    <property type="match status" value="1"/>
</dbReference>
<keyword evidence="2" id="KW-0808">Transferase</keyword>
<feature type="transmembrane region" description="Helical" evidence="7">
    <location>
        <begin position="367"/>
        <end position="390"/>
    </location>
</feature>
<dbReference type="PANTHER" id="PTHR13906">
    <property type="entry name" value="PORCUPINE"/>
    <property type="match status" value="1"/>
</dbReference>
<dbReference type="EMBL" id="JANAVB010033820">
    <property type="protein sequence ID" value="KAJ6807453.1"/>
    <property type="molecule type" value="Genomic_DNA"/>
</dbReference>
<feature type="transmembrane region" description="Helical" evidence="7">
    <location>
        <begin position="265"/>
        <end position="285"/>
    </location>
</feature>
<keyword evidence="4 7" id="KW-1133">Transmembrane helix</keyword>
<evidence type="ECO:0000256" key="1">
    <source>
        <dbReference type="ARBA" id="ARBA00004141"/>
    </source>
</evidence>
<gene>
    <name evidence="8" type="ORF">M6B38_170220</name>
</gene>
<dbReference type="GO" id="GO:0019432">
    <property type="term" value="P:triglyceride biosynthetic process"/>
    <property type="evidence" value="ECO:0007669"/>
    <property type="project" value="TreeGrafter"/>
</dbReference>
<sequence length="473" mass="54346">MELEMSSMASAIGVSVPVLPLPPLLRRHHPSLLHLALRPRRRAKALLRRRLRRRPLLPLLRLLLQPPLPHPHGARLRLHAPLPPPRRPPHILRRLRISHRMPCLLHEWRCMKEGGIDATGALMVLVLKVISCAINYSDGILKEEDLRESQKKYRLTDCPSILEYVGYCLCCGSHFAGPVFEMKDYLEYTENKGIWTRSKDKPLPSPYFATFRALIQAAICMGLYLYLVPQYPLTRFSEPIYHEYSFWQKLFTQFMSGFTARWKYYFIWSISEASIIISGLGFTGWSNSSPPKPRWDRAKNVDVLGVELATSAVQLPLVWNIQVSTWLRYYVYDRIVQKGKKPGFLQLLATQTVSAVWHGLYPGYIIFFVQSALMIAGSKGTSYMVLSLIYRWQQAVSPKSSLLRYLLTFTNFAYTILVLNYSCIGFMVLSMKETLASYQSVYFVGTILPIIVILLGYVIKPARPVRPKVQKSH</sequence>
<keyword evidence="6 8" id="KW-0012">Acyltransferase</keyword>
<keyword evidence="5 7" id="KW-0472">Membrane</keyword>
<evidence type="ECO:0000256" key="2">
    <source>
        <dbReference type="ARBA" id="ARBA00022679"/>
    </source>
</evidence>
<dbReference type="GO" id="GO:0008654">
    <property type="term" value="P:phospholipid biosynthetic process"/>
    <property type="evidence" value="ECO:0007669"/>
    <property type="project" value="TreeGrafter"/>
</dbReference>
<evidence type="ECO:0000256" key="4">
    <source>
        <dbReference type="ARBA" id="ARBA00022989"/>
    </source>
</evidence>
<evidence type="ECO:0000313" key="8">
    <source>
        <dbReference type="EMBL" id="KAJ6807453.1"/>
    </source>
</evidence>
<comment type="subcellular location">
    <subcellularLocation>
        <location evidence="1">Membrane</location>
        <topology evidence="1">Multi-pass membrane protein</topology>
    </subcellularLocation>
</comment>
<feature type="transmembrane region" description="Helical" evidence="7">
    <location>
        <begin position="441"/>
        <end position="459"/>
    </location>
</feature>
<name>A0AAX6ETW4_IRIPA</name>
<dbReference type="GO" id="GO:0016020">
    <property type="term" value="C:membrane"/>
    <property type="evidence" value="ECO:0007669"/>
    <property type="project" value="UniProtKB-SubCell"/>
</dbReference>
<feature type="transmembrane region" description="Helical" evidence="7">
    <location>
        <begin position="207"/>
        <end position="227"/>
    </location>
</feature>
<protein>
    <submittedName>
        <fullName evidence="8">Lysophospholipid acyltransferase 1-like</fullName>
    </submittedName>
</protein>
<feature type="transmembrane region" description="Helical" evidence="7">
    <location>
        <begin position="402"/>
        <end position="429"/>
    </location>
</feature>
<organism evidence="8 9">
    <name type="scientific">Iris pallida</name>
    <name type="common">Sweet iris</name>
    <dbReference type="NCBI Taxonomy" id="29817"/>
    <lineage>
        <taxon>Eukaryota</taxon>
        <taxon>Viridiplantae</taxon>
        <taxon>Streptophyta</taxon>
        <taxon>Embryophyta</taxon>
        <taxon>Tracheophyta</taxon>
        <taxon>Spermatophyta</taxon>
        <taxon>Magnoliopsida</taxon>
        <taxon>Liliopsida</taxon>
        <taxon>Asparagales</taxon>
        <taxon>Iridaceae</taxon>
        <taxon>Iridoideae</taxon>
        <taxon>Irideae</taxon>
        <taxon>Iris</taxon>
    </lineage>
</organism>
<evidence type="ECO:0000256" key="7">
    <source>
        <dbReference type="SAM" id="Phobius"/>
    </source>
</evidence>